<name>A0A7M7KFY4_VARDE</name>
<evidence type="ECO:0000256" key="6">
    <source>
        <dbReference type="ARBA" id="ARBA00022723"/>
    </source>
</evidence>
<organism evidence="14 15">
    <name type="scientific">Varroa destructor</name>
    <name type="common">Honeybee mite</name>
    <dbReference type="NCBI Taxonomy" id="109461"/>
    <lineage>
        <taxon>Eukaryota</taxon>
        <taxon>Metazoa</taxon>
        <taxon>Ecdysozoa</taxon>
        <taxon>Arthropoda</taxon>
        <taxon>Chelicerata</taxon>
        <taxon>Arachnida</taxon>
        <taxon>Acari</taxon>
        <taxon>Parasitiformes</taxon>
        <taxon>Mesostigmata</taxon>
        <taxon>Gamasina</taxon>
        <taxon>Dermanyssoidea</taxon>
        <taxon>Varroidae</taxon>
        <taxon>Varroa</taxon>
    </lineage>
</organism>
<dbReference type="PANTHER" id="PTHR14200:SF11">
    <property type="entry name" value="CYTOCHROME C OXIDASE SUBUNIT 5A, MITOCHONDRIAL"/>
    <property type="match status" value="1"/>
</dbReference>
<keyword evidence="8 13" id="KW-0809">Transit peptide</keyword>
<sequence length="149" mass="16932">MLKTFARFGVQAVFNGVLKRQPVVASSRLFSAKQESEAEIDARLESYFNKPDIDGWEIRKALNDMHGLDMVPNPKICIAALKACRRLNDFALTVRFLEALKEKTLGVPALYDYVIKEIQPTLKELGISTPEELGYDKPELYLQSPYDIH</sequence>
<dbReference type="EnsemblMetazoa" id="XM_022807261">
    <property type="protein sequence ID" value="XP_022662996"/>
    <property type="gene ID" value="LOC111251058"/>
</dbReference>
<proteinExistence type="inferred from homology"/>
<dbReference type="PANTHER" id="PTHR14200">
    <property type="entry name" value="CYTOCHROME C OXIDASE POLYPEPTIDE"/>
    <property type="match status" value="1"/>
</dbReference>
<reference evidence="14" key="1">
    <citation type="submission" date="2021-01" db="UniProtKB">
        <authorList>
            <consortium name="EnsemblMetazoa"/>
        </authorList>
    </citation>
    <scope>IDENTIFICATION</scope>
</reference>
<evidence type="ECO:0000256" key="5">
    <source>
        <dbReference type="ARBA" id="ARBA00022617"/>
    </source>
</evidence>
<evidence type="ECO:0000256" key="1">
    <source>
        <dbReference type="ARBA" id="ARBA00004443"/>
    </source>
</evidence>
<dbReference type="CDD" id="cd00923">
    <property type="entry name" value="Cyt_c_Oxidase_Va"/>
    <property type="match status" value="1"/>
</dbReference>
<protein>
    <recommendedName>
        <fullName evidence="4 13">Cytochrome c oxidase subunit 5A, mitochondrial</fullName>
    </recommendedName>
    <alternativeName>
        <fullName evidence="12 13">Cytochrome c oxidase polypeptide Va</fullName>
    </alternativeName>
</protein>
<keyword evidence="11 13" id="KW-0472">Membrane</keyword>
<dbReference type="RefSeq" id="XP_022662996.1">
    <property type="nucleotide sequence ID" value="XM_022807261.1"/>
</dbReference>
<evidence type="ECO:0000256" key="13">
    <source>
        <dbReference type="RuleBase" id="RU368103"/>
    </source>
</evidence>
<evidence type="ECO:0000256" key="8">
    <source>
        <dbReference type="ARBA" id="ARBA00022946"/>
    </source>
</evidence>
<evidence type="ECO:0000256" key="11">
    <source>
        <dbReference type="ARBA" id="ARBA00023136"/>
    </source>
</evidence>
<accession>A0A7M7KFY4</accession>
<dbReference type="InterPro" id="IPR003204">
    <property type="entry name" value="Cyt_c_oxidase_su5A/6"/>
</dbReference>
<evidence type="ECO:0000256" key="4">
    <source>
        <dbReference type="ARBA" id="ARBA00021968"/>
    </source>
</evidence>
<dbReference type="UniPathway" id="UPA00705"/>
<keyword evidence="10 13" id="KW-0496">Mitochondrion</keyword>
<dbReference type="OMA" id="CFAYDIV"/>
<dbReference type="SUPFAM" id="SSF48479">
    <property type="entry name" value="Cytochrome c oxidase subunit E"/>
    <property type="match status" value="1"/>
</dbReference>
<evidence type="ECO:0000313" key="14">
    <source>
        <dbReference type="EnsemblMetazoa" id="XP_022662996"/>
    </source>
</evidence>
<keyword evidence="15" id="KW-1185">Reference proteome</keyword>
<dbReference type="GO" id="GO:0006123">
    <property type="term" value="P:mitochondrial electron transport, cytochrome c to oxygen"/>
    <property type="evidence" value="ECO:0007669"/>
    <property type="project" value="UniProtKB-UniRule"/>
</dbReference>
<evidence type="ECO:0000256" key="9">
    <source>
        <dbReference type="ARBA" id="ARBA00023004"/>
    </source>
</evidence>
<comment type="subunit">
    <text evidence="13">Component of the cytochrome c oxidase (complex IV, CIV), a multisubunit enzyme composed of a catalytic core of 3 subunits and several supernumerary subunits. The complex exists as a monomer or a dimer and forms supercomplexes (SCs) in the inner mitochondrial membrane with ubiquinol-cytochrome c oxidoreductase (cytochrome b-c1 complex, complex III, CIII).</text>
</comment>
<dbReference type="KEGG" id="vde:111251058"/>
<dbReference type="FunCoup" id="A0A7M7KFY4">
    <property type="interactions" value="1292"/>
</dbReference>
<dbReference type="AlphaFoldDB" id="A0A7M7KFY4"/>
<dbReference type="GO" id="GO:0005743">
    <property type="term" value="C:mitochondrial inner membrane"/>
    <property type="evidence" value="ECO:0007669"/>
    <property type="project" value="UniProtKB-SubCell"/>
</dbReference>
<dbReference type="Gene3D" id="1.25.40.40">
    <property type="entry name" value="Cytochrome c oxidase, subunit Va/VI"/>
    <property type="match status" value="1"/>
</dbReference>
<comment type="similarity">
    <text evidence="3 13">Belongs to the cytochrome c oxidase subunit 5A family.</text>
</comment>
<dbReference type="InterPro" id="IPR036545">
    <property type="entry name" value="Cyt_c_oxidase_su5A/6_sf"/>
</dbReference>
<dbReference type="CTD" id="9377"/>
<keyword evidence="5 13" id="KW-0349">Heme</keyword>
<keyword evidence="9 13" id="KW-0408">Iron</keyword>
<evidence type="ECO:0000256" key="2">
    <source>
        <dbReference type="ARBA" id="ARBA00004673"/>
    </source>
</evidence>
<dbReference type="GO" id="GO:0046872">
    <property type="term" value="F:metal ion binding"/>
    <property type="evidence" value="ECO:0007669"/>
    <property type="project" value="UniProtKB-UniRule"/>
</dbReference>
<keyword evidence="7 13" id="KW-0999">Mitochondrion inner membrane</keyword>
<dbReference type="InParanoid" id="A0A7M7KFY4"/>
<dbReference type="GeneID" id="111251058"/>
<evidence type="ECO:0000256" key="10">
    <source>
        <dbReference type="ARBA" id="ARBA00023128"/>
    </source>
</evidence>
<evidence type="ECO:0000313" key="15">
    <source>
        <dbReference type="Proteomes" id="UP000594260"/>
    </source>
</evidence>
<evidence type="ECO:0000256" key="12">
    <source>
        <dbReference type="ARBA" id="ARBA00031049"/>
    </source>
</evidence>
<dbReference type="Pfam" id="PF02284">
    <property type="entry name" value="COX5A"/>
    <property type="match status" value="1"/>
</dbReference>
<dbReference type="Proteomes" id="UP000594260">
    <property type="component" value="Unplaced"/>
</dbReference>
<comment type="subcellular location">
    <subcellularLocation>
        <location evidence="1 13">Mitochondrion inner membrane</location>
        <topology evidence="1 13">Peripheral membrane protein</topology>
        <orientation evidence="1 13">Matrix side</orientation>
    </subcellularLocation>
</comment>
<evidence type="ECO:0000256" key="7">
    <source>
        <dbReference type="ARBA" id="ARBA00022792"/>
    </source>
</evidence>
<dbReference type="GO" id="GO:0045277">
    <property type="term" value="C:respiratory chain complex IV"/>
    <property type="evidence" value="ECO:0007669"/>
    <property type="project" value="UniProtKB-UniRule"/>
</dbReference>
<evidence type="ECO:0000256" key="3">
    <source>
        <dbReference type="ARBA" id="ARBA00007972"/>
    </source>
</evidence>
<keyword evidence="6 13" id="KW-0479">Metal-binding</keyword>
<comment type="function">
    <text evidence="13">Component of the cytochrome c oxidase, the last enzyme in the mitochondrial electron transport chain which drives oxidative phosphorylation. The respiratory chain contains 3 multisubunit complexes succinate dehydrogenase (complex II, CII), ubiquinol-cytochrome c oxidoreductase (cytochrome b-c1 complex, complex III, CIII) and cytochrome c oxidase (complex IV, CIV), that cooperate to transfer electrons derived from NADH and succinate to molecular oxygen, creating an electrochemical gradient over the inner membrane that drives transmembrane transport and the ATP synthase. Cytochrome c oxidase is the component of the respiratory chain that catalyzes the reduction of oxygen to water. Electrons originating from reduced cytochrome c in the intermembrane space (IMS) are transferred via the dinuclear copper A center (CU(A)) of subunit 2 and heme A of subunit 1 to the active site in subunit 1, a binuclear center (BNC) formed by heme A3 and copper B (CU(B)). The BNC reduces molecular oxygen to 2 water molecules using 4 electrons from cytochrome c in the IMS and 4 protons from the mitochondrial matrix.</text>
</comment>
<dbReference type="OrthoDB" id="5778907at2759"/>
<comment type="pathway">
    <text evidence="2 13">Energy metabolism; oxidative phosphorylation.</text>
</comment>